<dbReference type="InParanoid" id="A0A545AUW3"/>
<organism evidence="8 9">
    <name type="scientific">Cryptosporangium phraense</name>
    <dbReference type="NCBI Taxonomy" id="2593070"/>
    <lineage>
        <taxon>Bacteria</taxon>
        <taxon>Bacillati</taxon>
        <taxon>Actinomycetota</taxon>
        <taxon>Actinomycetes</taxon>
        <taxon>Cryptosporangiales</taxon>
        <taxon>Cryptosporangiaceae</taxon>
        <taxon>Cryptosporangium</taxon>
    </lineage>
</organism>
<dbReference type="GO" id="GO:0046872">
    <property type="term" value="F:metal ion binding"/>
    <property type="evidence" value="ECO:0007669"/>
    <property type="project" value="UniProtKB-KW"/>
</dbReference>
<evidence type="ECO:0000256" key="6">
    <source>
        <dbReference type="ARBA" id="ARBA00034078"/>
    </source>
</evidence>
<dbReference type="GO" id="GO:0140647">
    <property type="term" value="P:P450-containing electron transport chain"/>
    <property type="evidence" value="ECO:0007669"/>
    <property type="project" value="InterPro"/>
</dbReference>
<dbReference type="CDD" id="cd00207">
    <property type="entry name" value="fer2"/>
    <property type="match status" value="1"/>
</dbReference>
<evidence type="ECO:0000256" key="4">
    <source>
        <dbReference type="ARBA" id="ARBA00023004"/>
    </source>
</evidence>
<comment type="caution">
    <text evidence="8">The sequence shown here is derived from an EMBL/GenBank/DDBJ whole genome shotgun (WGS) entry which is preliminary data.</text>
</comment>
<evidence type="ECO:0000313" key="9">
    <source>
        <dbReference type="Proteomes" id="UP000317982"/>
    </source>
</evidence>
<dbReference type="Gene3D" id="3.10.20.30">
    <property type="match status" value="1"/>
</dbReference>
<evidence type="ECO:0000313" key="8">
    <source>
        <dbReference type="EMBL" id="TQS45129.1"/>
    </source>
</evidence>
<keyword evidence="9" id="KW-1185">Reference proteome</keyword>
<dbReference type="Proteomes" id="UP000317982">
    <property type="component" value="Unassembled WGS sequence"/>
</dbReference>
<accession>A0A545AUW3</accession>
<dbReference type="SUPFAM" id="SSF54292">
    <property type="entry name" value="2Fe-2S ferredoxin-like"/>
    <property type="match status" value="1"/>
</dbReference>
<protein>
    <submittedName>
        <fullName evidence="8">2Fe-2S iron-sulfur cluster binding domain-containing protein</fullName>
    </submittedName>
</protein>
<name>A0A545AUW3_9ACTN</name>
<dbReference type="PANTHER" id="PTHR23426:SF65">
    <property type="entry name" value="FERREDOXIN-2, MITOCHONDRIAL"/>
    <property type="match status" value="1"/>
</dbReference>
<evidence type="ECO:0000256" key="1">
    <source>
        <dbReference type="ARBA" id="ARBA00010914"/>
    </source>
</evidence>
<sequence length="107" mass="11557">MAKITYNHPDGSTYAVNANDPVSVMLAALVNNVPGIVGECGGNAMCATCHVYVRSDYLDRLPTMSDDEDEMLDGAAAQRTERSRLGCQIVIDDELDEIVVDLPPTQL</sequence>
<dbReference type="InterPro" id="IPR012675">
    <property type="entry name" value="Beta-grasp_dom_sf"/>
</dbReference>
<dbReference type="InterPro" id="IPR001055">
    <property type="entry name" value="Adrenodoxin-like"/>
</dbReference>
<keyword evidence="5" id="KW-0411">Iron-sulfur</keyword>
<dbReference type="PROSITE" id="PS51085">
    <property type="entry name" value="2FE2S_FER_2"/>
    <property type="match status" value="1"/>
</dbReference>
<evidence type="ECO:0000256" key="3">
    <source>
        <dbReference type="ARBA" id="ARBA00022723"/>
    </source>
</evidence>
<reference evidence="8 9" key="1">
    <citation type="submission" date="2019-07" db="EMBL/GenBank/DDBJ databases">
        <title>Cryptosporangium phraense sp. nov., isolated from plant litter.</title>
        <authorList>
            <person name="Suriyachadkun C."/>
        </authorList>
    </citation>
    <scope>NUCLEOTIDE SEQUENCE [LARGE SCALE GENOMIC DNA]</scope>
    <source>
        <strain evidence="8 9">A-T 5661</strain>
    </source>
</reference>
<dbReference type="Pfam" id="PF00111">
    <property type="entry name" value="Fer2"/>
    <property type="match status" value="1"/>
</dbReference>
<feature type="domain" description="2Fe-2S ferredoxin-type" evidence="7">
    <location>
        <begin position="2"/>
        <end position="106"/>
    </location>
</feature>
<dbReference type="GO" id="GO:0005829">
    <property type="term" value="C:cytosol"/>
    <property type="evidence" value="ECO:0007669"/>
    <property type="project" value="TreeGrafter"/>
</dbReference>
<keyword evidence="3" id="KW-0479">Metal-binding</keyword>
<dbReference type="InterPro" id="IPR001041">
    <property type="entry name" value="2Fe-2S_ferredoxin-type"/>
</dbReference>
<keyword evidence="4" id="KW-0408">Iron</keyword>
<proteinExistence type="inferred from homology"/>
<dbReference type="RefSeq" id="WP_142704579.1">
    <property type="nucleotide sequence ID" value="NZ_VIRS01000006.1"/>
</dbReference>
<comment type="similarity">
    <text evidence="1">Belongs to the adrenodoxin/putidaredoxin family.</text>
</comment>
<dbReference type="OrthoDB" id="9799640at2"/>
<gene>
    <name evidence="8" type="ORF">FL583_11580</name>
</gene>
<keyword evidence="2" id="KW-0001">2Fe-2S</keyword>
<dbReference type="GO" id="GO:0051537">
    <property type="term" value="F:2 iron, 2 sulfur cluster binding"/>
    <property type="evidence" value="ECO:0007669"/>
    <property type="project" value="UniProtKB-KW"/>
</dbReference>
<dbReference type="GO" id="GO:0009055">
    <property type="term" value="F:electron transfer activity"/>
    <property type="evidence" value="ECO:0007669"/>
    <property type="project" value="TreeGrafter"/>
</dbReference>
<evidence type="ECO:0000256" key="2">
    <source>
        <dbReference type="ARBA" id="ARBA00022714"/>
    </source>
</evidence>
<dbReference type="AlphaFoldDB" id="A0A545AUW3"/>
<dbReference type="PANTHER" id="PTHR23426">
    <property type="entry name" value="FERREDOXIN/ADRENODOXIN"/>
    <property type="match status" value="1"/>
</dbReference>
<evidence type="ECO:0000259" key="7">
    <source>
        <dbReference type="PROSITE" id="PS51085"/>
    </source>
</evidence>
<dbReference type="EMBL" id="VIRS01000006">
    <property type="protein sequence ID" value="TQS45129.1"/>
    <property type="molecule type" value="Genomic_DNA"/>
</dbReference>
<comment type="cofactor">
    <cofactor evidence="6">
        <name>[2Fe-2S] cluster</name>
        <dbReference type="ChEBI" id="CHEBI:190135"/>
    </cofactor>
</comment>
<dbReference type="InterPro" id="IPR036010">
    <property type="entry name" value="2Fe-2S_ferredoxin-like_sf"/>
</dbReference>
<evidence type="ECO:0000256" key="5">
    <source>
        <dbReference type="ARBA" id="ARBA00023014"/>
    </source>
</evidence>
<dbReference type="PRINTS" id="PR00355">
    <property type="entry name" value="ADRENODOXIN"/>
</dbReference>